<evidence type="ECO:0000256" key="11">
    <source>
        <dbReference type="PROSITE-ProRule" id="PRU00042"/>
    </source>
</evidence>
<evidence type="ECO:0000256" key="1">
    <source>
        <dbReference type="ARBA" id="ARBA00004123"/>
    </source>
</evidence>
<evidence type="ECO:0000256" key="2">
    <source>
        <dbReference type="ARBA" id="ARBA00006991"/>
    </source>
</evidence>
<dbReference type="Gene3D" id="3.30.160.60">
    <property type="entry name" value="Classic Zinc Finger"/>
    <property type="match status" value="7"/>
</dbReference>
<dbReference type="PROSITE" id="PS00028">
    <property type="entry name" value="ZINC_FINGER_C2H2_1"/>
    <property type="match status" value="7"/>
</dbReference>
<dbReference type="FunCoup" id="B4MSE7">
    <property type="interactions" value="1"/>
</dbReference>
<dbReference type="OMA" id="QPKCGEI"/>
<dbReference type="PhylomeDB" id="B4MSE7"/>
<feature type="domain" description="C2H2-type" evidence="13">
    <location>
        <begin position="327"/>
        <end position="354"/>
    </location>
</feature>
<feature type="region of interest" description="Disordered" evidence="12">
    <location>
        <begin position="104"/>
        <end position="124"/>
    </location>
</feature>
<dbReference type="SMART" id="SM00355">
    <property type="entry name" value="ZnF_C2H2"/>
    <property type="match status" value="9"/>
</dbReference>
<keyword evidence="3" id="KW-0479">Metal-binding</keyword>
<dbReference type="InParanoid" id="B4MSE7"/>
<dbReference type="Pfam" id="PF00096">
    <property type="entry name" value="zf-C2H2"/>
    <property type="match status" value="4"/>
</dbReference>
<keyword evidence="5 11" id="KW-0863">Zinc-finger</keyword>
<dbReference type="PROSITE" id="PS50157">
    <property type="entry name" value="ZINC_FINGER_C2H2_2"/>
    <property type="match status" value="8"/>
</dbReference>
<feature type="domain" description="C2H2-type" evidence="13">
    <location>
        <begin position="383"/>
        <end position="410"/>
    </location>
</feature>
<accession>B4MSE7</accession>
<dbReference type="GO" id="GO:0000978">
    <property type="term" value="F:RNA polymerase II cis-regulatory region sequence-specific DNA binding"/>
    <property type="evidence" value="ECO:0007669"/>
    <property type="project" value="TreeGrafter"/>
</dbReference>
<feature type="domain" description="C2H2-type" evidence="13">
    <location>
        <begin position="269"/>
        <end position="298"/>
    </location>
</feature>
<feature type="domain" description="C2H2-type" evidence="13">
    <location>
        <begin position="186"/>
        <end position="214"/>
    </location>
</feature>
<keyword evidence="4" id="KW-0677">Repeat</keyword>
<organism evidence="14 15">
    <name type="scientific">Drosophila willistoni</name>
    <name type="common">Fruit fly</name>
    <dbReference type="NCBI Taxonomy" id="7260"/>
    <lineage>
        <taxon>Eukaryota</taxon>
        <taxon>Metazoa</taxon>
        <taxon>Ecdysozoa</taxon>
        <taxon>Arthropoda</taxon>
        <taxon>Hexapoda</taxon>
        <taxon>Insecta</taxon>
        <taxon>Pterygota</taxon>
        <taxon>Neoptera</taxon>
        <taxon>Endopterygota</taxon>
        <taxon>Diptera</taxon>
        <taxon>Brachycera</taxon>
        <taxon>Muscomorpha</taxon>
        <taxon>Ephydroidea</taxon>
        <taxon>Drosophilidae</taxon>
        <taxon>Drosophila</taxon>
        <taxon>Sophophora</taxon>
    </lineage>
</organism>
<protein>
    <recommendedName>
        <fullName evidence="13">C2H2-type domain-containing protein</fullName>
    </recommendedName>
</protein>
<feature type="compositionally biased region" description="Acidic residues" evidence="12">
    <location>
        <begin position="106"/>
        <end position="124"/>
    </location>
</feature>
<keyword evidence="15" id="KW-1185">Reference proteome</keyword>
<dbReference type="InterPro" id="IPR022755">
    <property type="entry name" value="Znf_C2H2_jaz"/>
</dbReference>
<evidence type="ECO:0000256" key="3">
    <source>
        <dbReference type="ARBA" id="ARBA00022723"/>
    </source>
</evidence>
<dbReference type="OrthoDB" id="7881995at2759"/>
<dbReference type="GO" id="GO:0006357">
    <property type="term" value="P:regulation of transcription by RNA polymerase II"/>
    <property type="evidence" value="ECO:0007669"/>
    <property type="project" value="TreeGrafter"/>
</dbReference>
<evidence type="ECO:0000256" key="9">
    <source>
        <dbReference type="ARBA" id="ARBA00023163"/>
    </source>
</evidence>
<dbReference type="GO" id="GO:0005634">
    <property type="term" value="C:nucleus"/>
    <property type="evidence" value="ECO:0007669"/>
    <property type="project" value="UniProtKB-SubCell"/>
</dbReference>
<dbReference type="InterPro" id="IPR013087">
    <property type="entry name" value="Znf_C2H2_type"/>
</dbReference>
<evidence type="ECO:0000259" key="13">
    <source>
        <dbReference type="PROSITE" id="PS50157"/>
    </source>
</evidence>
<feature type="domain" description="C2H2-type" evidence="13">
    <location>
        <begin position="215"/>
        <end position="239"/>
    </location>
</feature>
<name>B4MSE7_DROWI</name>
<dbReference type="InterPro" id="IPR036236">
    <property type="entry name" value="Znf_C2H2_sf"/>
</dbReference>
<feature type="domain" description="C2H2-type" evidence="13">
    <location>
        <begin position="355"/>
        <end position="382"/>
    </location>
</feature>
<evidence type="ECO:0000256" key="4">
    <source>
        <dbReference type="ARBA" id="ARBA00022737"/>
    </source>
</evidence>
<feature type="region of interest" description="Disordered" evidence="12">
    <location>
        <begin position="136"/>
        <end position="178"/>
    </location>
</feature>
<proteinExistence type="inferred from homology"/>
<dbReference type="EMBL" id="CH963851">
    <property type="protein sequence ID" value="EDW75036.1"/>
    <property type="molecule type" value="Genomic_DNA"/>
</dbReference>
<feature type="domain" description="C2H2-type" evidence="13">
    <location>
        <begin position="241"/>
        <end position="268"/>
    </location>
</feature>
<dbReference type="PANTHER" id="PTHR24390:SF237">
    <property type="entry name" value="FI23536P1-RELATED"/>
    <property type="match status" value="1"/>
</dbReference>
<comment type="similarity">
    <text evidence="2">Belongs to the krueppel C2H2-type zinc-finger protein family.</text>
</comment>
<evidence type="ECO:0000256" key="5">
    <source>
        <dbReference type="ARBA" id="ARBA00022771"/>
    </source>
</evidence>
<sequence length="439" mass="51140">MLKQCLINGNYRQLQEQTQMRPPKCGEIFYEQEANSFQLICCLCNMKHFEFEDFQRHIRNVHFDRQGKPLTYTMTALAETGESKKQKQEPLSLEEEVMQYDAHQEPDDDYGQENNDDDDDDEDDVKPLRVLALSLSKSLEEQPISEPEIDHDEDDEEEYNDDDDDDVDYEEEKPSVFKRPQQSKDFNCEHCSRKYTTQKYLNIHLKMSHPHPKAFKCSDCDAIFDVDRALDSHRRKMHTEFSCKLCNKIFKSSRTLLRHVQGHSGVRQFKCDFENCEKSFVNQHNLTSHRRVHSMERNYICELCGYRSRYRDALVVHRRSHTGEKPFKCQSCDRAFASRSLLNEHQAMHSTERPYKCDKCEASFSRPKALYHHKHLHLGIKKFKCKICGNAYAQAAGLSAHMRGHKLQAGASTGPSLSSGHGLTSDPLRNINIPLQRVL</sequence>
<keyword evidence="6" id="KW-0862">Zinc</keyword>
<dbReference type="PANTHER" id="PTHR24390">
    <property type="entry name" value="ZINC FINGER PROTEIN"/>
    <property type="match status" value="1"/>
</dbReference>
<dbReference type="FunFam" id="3.30.160.60:FF:000125">
    <property type="entry name" value="Putative zinc finger protein 143"/>
    <property type="match status" value="1"/>
</dbReference>
<evidence type="ECO:0000256" key="12">
    <source>
        <dbReference type="SAM" id="MobiDB-lite"/>
    </source>
</evidence>
<keyword evidence="8" id="KW-0238">DNA-binding</keyword>
<keyword evidence="10" id="KW-0539">Nucleus</keyword>
<dbReference type="Proteomes" id="UP000007798">
    <property type="component" value="Unassembled WGS sequence"/>
</dbReference>
<feature type="domain" description="C2H2-type" evidence="13">
    <location>
        <begin position="299"/>
        <end position="326"/>
    </location>
</feature>
<evidence type="ECO:0000256" key="8">
    <source>
        <dbReference type="ARBA" id="ARBA00023125"/>
    </source>
</evidence>
<dbReference type="FunFam" id="3.30.160.60:FF:002873">
    <property type="entry name" value="GD16882"/>
    <property type="match status" value="1"/>
</dbReference>
<dbReference type="SMR" id="B4MSE7"/>
<feature type="compositionally biased region" description="Acidic residues" evidence="12">
    <location>
        <begin position="147"/>
        <end position="171"/>
    </location>
</feature>
<reference evidence="14 15" key="1">
    <citation type="journal article" date="2007" name="Nature">
        <title>Evolution of genes and genomes on the Drosophila phylogeny.</title>
        <authorList>
            <consortium name="Drosophila 12 Genomes Consortium"/>
            <person name="Clark A.G."/>
            <person name="Eisen M.B."/>
            <person name="Smith D.R."/>
            <person name="Bergman C.M."/>
            <person name="Oliver B."/>
            <person name="Markow T.A."/>
            <person name="Kaufman T.C."/>
            <person name="Kellis M."/>
            <person name="Gelbart W."/>
            <person name="Iyer V.N."/>
            <person name="Pollard D.A."/>
            <person name="Sackton T.B."/>
            <person name="Larracuente A.M."/>
            <person name="Singh N.D."/>
            <person name="Abad J.P."/>
            <person name="Abt D.N."/>
            <person name="Adryan B."/>
            <person name="Aguade M."/>
            <person name="Akashi H."/>
            <person name="Anderson W.W."/>
            <person name="Aquadro C.F."/>
            <person name="Ardell D.H."/>
            <person name="Arguello R."/>
            <person name="Artieri C.G."/>
            <person name="Barbash D.A."/>
            <person name="Barker D."/>
            <person name="Barsanti P."/>
            <person name="Batterham P."/>
            <person name="Batzoglou S."/>
            <person name="Begun D."/>
            <person name="Bhutkar A."/>
            <person name="Blanco E."/>
            <person name="Bosak S.A."/>
            <person name="Bradley R.K."/>
            <person name="Brand A.D."/>
            <person name="Brent M.R."/>
            <person name="Brooks A.N."/>
            <person name="Brown R.H."/>
            <person name="Butlin R.K."/>
            <person name="Caggese C."/>
            <person name="Calvi B.R."/>
            <person name="Bernardo de Carvalho A."/>
            <person name="Caspi A."/>
            <person name="Castrezana S."/>
            <person name="Celniker S.E."/>
            <person name="Chang J.L."/>
            <person name="Chapple C."/>
            <person name="Chatterji S."/>
            <person name="Chinwalla A."/>
            <person name="Civetta A."/>
            <person name="Clifton S.W."/>
            <person name="Comeron J.M."/>
            <person name="Costello J.C."/>
            <person name="Coyne J.A."/>
            <person name="Daub J."/>
            <person name="David R.G."/>
            <person name="Delcher A.L."/>
            <person name="Delehaunty K."/>
            <person name="Do C.B."/>
            <person name="Ebling H."/>
            <person name="Edwards K."/>
            <person name="Eickbush T."/>
            <person name="Evans J.D."/>
            <person name="Filipski A."/>
            <person name="Findeiss S."/>
            <person name="Freyhult E."/>
            <person name="Fulton L."/>
            <person name="Fulton R."/>
            <person name="Garcia A.C."/>
            <person name="Gardiner A."/>
            <person name="Garfield D.A."/>
            <person name="Garvin B.E."/>
            <person name="Gibson G."/>
            <person name="Gilbert D."/>
            <person name="Gnerre S."/>
            <person name="Godfrey J."/>
            <person name="Good R."/>
            <person name="Gotea V."/>
            <person name="Gravely B."/>
            <person name="Greenberg A.J."/>
            <person name="Griffiths-Jones S."/>
            <person name="Gross S."/>
            <person name="Guigo R."/>
            <person name="Gustafson E.A."/>
            <person name="Haerty W."/>
            <person name="Hahn M.W."/>
            <person name="Halligan D.L."/>
            <person name="Halpern A.L."/>
            <person name="Halter G.M."/>
            <person name="Han M.V."/>
            <person name="Heger A."/>
            <person name="Hillier L."/>
            <person name="Hinrichs A.S."/>
            <person name="Holmes I."/>
            <person name="Hoskins R.A."/>
            <person name="Hubisz M.J."/>
            <person name="Hultmark D."/>
            <person name="Huntley M.A."/>
            <person name="Jaffe D.B."/>
            <person name="Jagadeeshan S."/>
            <person name="Jeck W.R."/>
            <person name="Johnson J."/>
            <person name="Jones C.D."/>
            <person name="Jordan W.C."/>
            <person name="Karpen G.H."/>
            <person name="Kataoka E."/>
            <person name="Keightley P.D."/>
            <person name="Kheradpour P."/>
            <person name="Kirkness E.F."/>
            <person name="Koerich L.B."/>
            <person name="Kristiansen K."/>
            <person name="Kudrna D."/>
            <person name="Kulathinal R.J."/>
            <person name="Kumar S."/>
            <person name="Kwok R."/>
            <person name="Lander E."/>
            <person name="Langley C.H."/>
            <person name="Lapoint R."/>
            <person name="Lazzaro B.P."/>
            <person name="Lee S.J."/>
            <person name="Levesque L."/>
            <person name="Li R."/>
            <person name="Lin C.F."/>
            <person name="Lin M.F."/>
            <person name="Lindblad-Toh K."/>
            <person name="Llopart A."/>
            <person name="Long M."/>
            <person name="Low L."/>
            <person name="Lozovsky E."/>
            <person name="Lu J."/>
            <person name="Luo M."/>
            <person name="Machado C.A."/>
            <person name="Makalowski W."/>
            <person name="Marzo M."/>
            <person name="Matsuda M."/>
            <person name="Matzkin L."/>
            <person name="McAllister B."/>
            <person name="McBride C.S."/>
            <person name="McKernan B."/>
            <person name="McKernan K."/>
            <person name="Mendez-Lago M."/>
            <person name="Minx P."/>
            <person name="Mollenhauer M.U."/>
            <person name="Montooth K."/>
            <person name="Mount S.M."/>
            <person name="Mu X."/>
            <person name="Myers E."/>
            <person name="Negre B."/>
            <person name="Newfeld S."/>
            <person name="Nielsen R."/>
            <person name="Noor M.A."/>
            <person name="O'Grady P."/>
            <person name="Pachter L."/>
            <person name="Papaceit M."/>
            <person name="Parisi M.J."/>
            <person name="Parisi M."/>
            <person name="Parts L."/>
            <person name="Pedersen J.S."/>
            <person name="Pesole G."/>
            <person name="Phillippy A.M."/>
            <person name="Ponting C.P."/>
            <person name="Pop M."/>
            <person name="Porcelli D."/>
            <person name="Powell J.R."/>
            <person name="Prohaska S."/>
            <person name="Pruitt K."/>
            <person name="Puig M."/>
            <person name="Quesneville H."/>
            <person name="Ram K.R."/>
            <person name="Rand D."/>
            <person name="Rasmussen M.D."/>
            <person name="Reed L.K."/>
            <person name="Reenan R."/>
            <person name="Reily A."/>
            <person name="Remington K.A."/>
            <person name="Rieger T.T."/>
            <person name="Ritchie M.G."/>
            <person name="Robin C."/>
            <person name="Rogers Y.H."/>
            <person name="Rohde C."/>
            <person name="Rozas J."/>
            <person name="Rubenfield M.J."/>
            <person name="Ruiz A."/>
            <person name="Russo S."/>
            <person name="Salzberg S.L."/>
            <person name="Sanchez-Gracia A."/>
            <person name="Saranga D.J."/>
            <person name="Sato H."/>
            <person name="Schaeffer S.W."/>
            <person name="Schatz M.C."/>
            <person name="Schlenke T."/>
            <person name="Schwartz R."/>
            <person name="Segarra C."/>
            <person name="Singh R.S."/>
            <person name="Sirot L."/>
            <person name="Sirota M."/>
            <person name="Sisneros N.B."/>
            <person name="Smith C.D."/>
            <person name="Smith T.F."/>
            <person name="Spieth J."/>
            <person name="Stage D.E."/>
            <person name="Stark A."/>
            <person name="Stephan W."/>
            <person name="Strausberg R.L."/>
            <person name="Strempel S."/>
            <person name="Sturgill D."/>
            <person name="Sutton G."/>
            <person name="Sutton G.G."/>
            <person name="Tao W."/>
            <person name="Teichmann S."/>
            <person name="Tobari Y.N."/>
            <person name="Tomimura Y."/>
            <person name="Tsolas J.M."/>
            <person name="Valente V.L."/>
            <person name="Venter E."/>
            <person name="Venter J.C."/>
            <person name="Vicario S."/>
            <person name="Vieira F.G."/>
            <person name="Vilella A.J."/>
            <person name="Villasante A."/>
            <person name="Walenz B."/>
            <person name="Wang J."/>
            <person name="Wasserman M."/>
            <person name="Watts T."/>
            <person name="Wilson D."/>
            <person name="Wilson R.K."/>
            <person name="Wing R.A."/>
            <person name="Wolfner M.F."/>
            <person name="Wong A."/>
            <person name="Wong G.K."/>
            <person name="Wu C.I."/>
            <person name="Wu G."/>
            <person name="Yamamoto D."/>
            <person name="Yang H.P."/>
            <person name="Yang S.P."/>
            <person name="Yorke J.A."/>
            <person name="Yoshida K."/>
            <person name="Zdobnov E."/>
            <person name="Zhang P."/>
            <person name="Zhang Y."/>
            <person name="Zimin A.V."/>
            <person name="Baldwin J."/>
            <person name="Abdouelleil A."/>
            <person name="Abdulkadir J."/>
            <person name="Abebe A."/>
            <person name="Abera B."/>
            <person name="Abreu J."/>
            <person name="Acer S.C."/>
            <person name="Aftuck L."/>
            <person name="Alexander A."/>
            <person name="An P."/>
            <person name="Anderson E."/>
            <person name="Anderson S."/>
            <person name="Arachi H."/>
            <person name="Azer M."/>
            <person name="Bachantsang P."/>
            <person name="Barry A."/>
            <person name="Bayul T."/>
            <person name="Berlin A."/>
            <person name="Bessette D."/>
            <person name="Bloom T."/>
            <person name="Blye J."/>
            <person name="Boguslavskiy L."/>
            <person name="Bonnet C."/>
            <person name="Boukhgalter B."/>
            <person name="Bourzgui I."/>
            <person name="Brown A."/>
            <person name="Cahill P."/>
            <person name="Channer S."/>
            <person name="Cheshatsang Y."/>
            <person name="Chuda L."/>
            <person name="Citroen M."/>
            <person name="Collymore A."/>
            <person name="Cooke P."/>
            <person name="Costello M."/>
            <person name="D'Aco K."/>
            <person name="Daza R."/>
            <person name="De Haan G."/>
            <person name="DeGray S."/>
            <person name="DeMaso C."/>
            <person name="Dhargay N."/>
            <person name="Dooley K."/>
            <person name="Dooley E."/>
            <person name="Doricent M."/>
            <person name="Dorje P."/>
            <person name="Dorjee K."/>
            <person name="Dupes A."/>
            <person name="Elong R."/>
            <person name="Falk J."/>
            <person name="Farina A."/>
            <person name="Faro S."/>
            <person name="Ferguson D."/>
            <person name="Fisher S."/>
            <person name="Foley C.D."/>
            <person name="Franke A."/>
            <person name="Friedrich D."/>
            <person name="Gadbois L."/>
            <person name="Gearin G."/>
            <person name="Gearin C.R."/>
            <person name="Giannoukos G."/>
            <person name="Goode T."/>
            <person name="Graham J."/>
            <person name="Grandbois E."/>
            <person name="Grewal S."/>
            <person name="Gyaltsen K."/>
            <person name="Hafez N."/>
            <person name="Hagos B."/>
            <person name="Hall J."/>
            <person name="Henson C."/>
            <person name="Hollinger A."/>
            <person name="Honan T."/>
            <person name="Huard M.D."/>
            <person name="Hughes L."/>
            <person name="Hurhula B."/>
            <person name="Husby M.E."/>
            <person name="Kamat A."/>
            <person name="Kanga B."/>
            <person name="Kashin S."/>
            <person name="Khazanovich D."/>
            <person name="Kisner P."/>
            <person name="Lance K."/>
            <person name="Lara M."/>
            <person name="Lee W."/>
            <person name="Lennon N."/>
            <person name="Letendre F."/>
            <person name="LeVine R."/>
            <person name="Lipovsky A."/>
            <person name="Liu X."/>
            <person name="Liu J."/>
            <person name="Liu S."/>
            <person name="Lokyitsang T."/>
            <person name="Lokyitsang Y."/>
            <person name="Lubonja R."/>
            <person name="Lui A."/>
            <person name="MacDonald P."/>
            <person name="Magnisalis V."/>
            <person name="Maru K."/>
            <person name="Matthews C."/>
            <person name="McCusker W."/>
            <person name="McDonough S."/>
            <person name="Mehta T."/>
            <person name="Meldrim J."/>
            <person name="Meneus L."/>
            <person name="Mihai O."/>
            <person name="Mihalev A."/>
            <person name="Mihova T."/>
            <person name="Mittelman R."/>
            <person name="Mlenga V."/>
            <person name="Montmayeur A."/>
            <person name="Mulrain L."/>
            <person name="Navidi A."/>
            <person name="Naylor J."/>
            <person name="Negash T."/>
            <person name="Nguyen T."/>
            <person name="Nguyen N."/>
            <person name="Nicol R."/>
            <person name="Norbu C."/>
            <person name="Norbu N."/>
            <person name="Novod N."/>
            <person name="O'Neill B."/>
            <person name="Osman S."/>
            <person name="Markiewicz E."/>
            <person name="Oyono O.L."/>
            <person name="Patti C."/>
            <person name="Phunkhang P."/>
            <person name="Pierre F."/>
            <person name="Priest M."/>
            <person name="Raghuraman S."/>
            <person name="Rege F."/>
            <person name="Reyes R."/>
            <person name="Rise C."/>
            <person name="Rogov P."/>
            <person name="Ross K."/>
            <person name="Ryan E."/>
            <person name="Settipalli S."/>
            <person name="Shea T."/>
            <person name="Sherpa N."/>
            <person name="Shi L."/>
            <person name="Shih D."/>
            <person name="Sparrow T."/>
            <person name="Spaulding J."/>
            <person name="Stalker J."/>
            <person name="Stange-Thomann N."/>
            <person name="Stavropoulos S."/>
            <person name="Stone C."/>
            <person name="Strader C."/>
            <person name="Tesfaye S."/>
            <person name="Thomson T."/>
            <person name="Thoulutsang Y."/>
            <person name="Thoulutsang D."/>
            <person name="Topham K."/>
            <person name="Topping I."/>
            <person name="Tsamla T."/>
            <person name="Vassiliev H."/>
            <person name="Vo A."/>
            <person name="Wangchuk T."/>
            <person name="Wangdi T."/>
            <person name="Weiand M."/>
            <person name="Wilkinson J."/>
            <person name="Wilson A."/>
            <person name="Yadav S."/>
            <person name="Young G."/>
            <person name="Yu Q."/>
            <person name="Zembek L."/>
            <person name="Zhong D."/>
            <person name="Zimmer A."/>
            <person name="Zwirko Z."/>
            <person name="Jaffe D.B."/>
            <person name="Alvarez P."/>
            <person name="Brockman W."/>
            <person name="Butler J."/>
            <person name="Chin C."/>
            <person name="Gnerre S."/>
            <person name="Grabherr M."/>
            <person name="Kleber M."/>
            <person name="Mauceli E."/>
            <person name="MacCallum I."/>
        </authorList>
    </citation>
    <scope>NUCLEOTIDE SEQUENCE [LARGE SCALE GENOMIC DNA]</scope>
    <source>
        <strain evidence="15">Tucson 14030-0811.24</strain>
    </source>
</reference>
<dbReference type="FunFam" id="3.30.160.60:FF:001370">
    <property type="entry name" value="Zinc finger protein"/>
    <property type="match status" value="1"/>
</dbReference>
<dbReference type="HOGENOM" id="CLU_043590_0_0_1"/>
<evidence type="ECO:0000256" key="10">
    <source>
        <dbReference type="ARBA" id="ARBA00023242"/>
    </source>
</evidence>
<evidence type="ECO:0000313" key="14">
    <source>
        <dbReference type="EMBL" id="EDW75036.1"/>
    </source>
</evidence>
<dbReference type="eggNOG" id="KOG1721">
    <property type="taxonomic scope" value="Eukaryota"/>
</dbReference>
<evidence type="ECO:0000256" key="7">
    <source>
        <dbReference type="ARBA" id="ARBA00023015"/>
    </source>
</evidence>
<dbReference type="FunFam" id="3.30.160.60:FF:000557">
    <property type="entry name" value="zinc finger and SCAN domain-containing protein 29"/>
    <property type="match status" value="1"/>
</dbReference>
<keyword evidence="9" id="KW-0804">Transcription</keyword>
<dbReference type="GO" id="GO:0003700">
    <property type="term" value="F:DNA-binding transcription factor activity"/>
    <property type="evidence" value="ECO:0007669"/>
    <property type="project" value="TreeGrafter"/>
</dbReference>
<evidence type="ECO:0000313" key="15">
    <source>
        <dbReference type="Proteomes" id="UP000007798"/>
    </source>
</evidence>
<dbReference type="Pfam" id="PF12171">
    <property type="entry name" value="zf-C2H2_jaz"/>
    <property type="match status" value="1"/>
</dbReference>
<dbReference type="GO" id="GO:0008270">
    <property type="term" value="F:zinc ion binding"/>
    <property type="evidence" value="ECO:0007669"/>
    <property type="project" value="UniProtKB-KW"/>
</dbReference>
<dbReference type="SUPFAM" id="SSF57667">
    <property type="entry name" value="beta-beta-alpha zinc fingers"/>
    <property type="match status" value="4"/>
</dbReference>
<keyword evidence="7" id="KW-0805">Transcription regulation</keyword>
<evidence type="ECO:0000256" key="6">
    <source>
        <dbReference type="ARBA" id="ARBA00022833"/>
    </source>
</evidence>
<gene>
    <name evidence="14" type="primary">Dwil\GK19959</name>
    <name evidence="14" type="ORF">Dwil_GK19959</name>
</gene>
<comment type="subcellular location">
    <subcellularLocation>
        <location evidence="1">Nucleus</location>
    </subcellularLocation>
</comment>
<dbReference type="KEGG" id="dwi:6641353"/>
<dbReference type="AlphaFoldDB" id="B4MSE7"/>